<protein>
    <submittedName>
        <fullName evidence="8">CKLF-like MARVEL transmembrane domain-containing protein 4</fullName>
    </submittedName>
</protein>
<dbReference type="EMBL" id="HBUF01352735">
    <property type="protein sequence ID" value="CAG6715146.1"/>
    <property type="molecule type" value="Transcribed_RNA"/>
</dbReference>
<proteinExistence type="predicted"/>
<accession>A0A8D8T3F5</accession>
<dbReference type="EMBL" id="HBUF01254182">
    <property type="protein sequence ID" value="CAG6681073.1"/>
    <property type="molecule type" value="Transcribed_RNA"/>
</dbReference>
<dbReference type="EMBL" id="HBUF01662533">
    <property type="protein sequence ID" value="CAG6788974.1"/>
    <property type="molecule type" value="Transcribed_RNA"/>
</dbReference>
<feature type="transmembrane region" description="Helical" evidence="6">
    <location>
        <begin position="48"/>
        <end position="68"/>
    </location>
</feature>
<dbReference type="EMBL" id="HBUF01092534">
    <property type="protein sequence ID" value="CAG6636042.1"/>
    <property type="molecule type" value="Transcribed_RNA"/>
</dbReference>
<dbReference type="EMBL" id="HBUF01092536">
    <property type="protein sequence ID" value="CAG6636044.1"/>
    <property type="molecule type" value="Transcribed_RNA"/>
</dbReference>
<dbReference type="Pfam" id="PF01284">
    <property type="entry name" value="MARVEL"/>
    <property type="match status" value="1"/>
</dbReference>
<evidence type="ECO:0000256" key="5">
    <source>
        <dbReference type="PROSITE-ProRule" id="PRU00581"/>
    </source>
</evidence>
<dbReference type="EMBL" id="HBUF01352734">
    <property type="protein sequence ID" value="CAG6715145.1"/>
    <property type="molecule type" value="Transcribed_RNA"/>
</dbReference>
<dbReference type="InterPro" id="IPR008253">
    <property type="entry name" value="Marvel"/>
</dbReference>
<feature type="domain" description="MARVEL" evidence="7">
    <location>
        <begin position="38"/>
        <end position="163"/>
    </location>
</feature>
<dbReference type="InterPro" id="IPR050578">
    <property type="entry name" value="MARVEL-CKLF_proteins"/>
</dbReference>
<dbReference type="EMBL" id="HBUF01662535">
    <property type="protein sequence ID" value="CAG6788976.1"/>
    <property type="molecule type" value="Transcribed_RNA"/>
</dbReference>
<sequence>MAELGYGGGNNASHNTTFTTVTSTSTSVQTNMRFDDSYLRTVPGMLKIIQIVLNLIGFILISLSMYSMAARANFFNTVAMFGFWFTGILLVLYLFHIIEMLYKIPWLKIEFLYCGILAAFYFIASILCAAWATHSTFGVAAIFGFCATAAYAYDAWLKYIDISNGELAQGNRVVSTHKTNVVSPGSGPRSPITVVA</sequence>
<dbReference type="EMBL" id="HBUF01352736">
    <property type="protein sequence ID" value="CAG6715147.1"/>
    <property type="molecule type" value="Transcribed_RNA"/>
</dbReference>
<evidence type="ECO:0000256" key="3">
    <source>
        <dbReference type="ARBA" id="ARBA00022989"/>
    </source>
</evidence>
<evidence type="ECO:0000256" key="4">
    <source>
        <dbReference type="ARBA" id="ARBA00023136"/>
    </source>
</evidence>
<evidence type="ECO:0000313" key="8">
    <source>
        <dbReference type="EMBL" id="CAG6681070.1"/>
    </source>
</evidence>
<keyword evidence="3 6" id="KW-1133">Transmembrane helix</keyword>
<dbReference type="EMBL" id="HBUF01662536">
    <property type="protein sequence ID" value="CAG6788977.1"/>
    <property type="molecule type" value="Transcribed_RNA"/>
</dbReference>
<dbReference type="EMBL" id="HBUF01092537">
    <property type="protein sequence ID" value="CAG6636045.1"/>
    <property type="molecule type" value="Transcribed_RNA"/>
</dbReference>
<dbReference type="PANTHER" id="PTHR22776">
    <property type="entry name" value="MARVEL-CONTAINING POTENTIAL LIPID RAFT-ASSOCIATED PROTEIN"/>
    <property type="match status" value="1"/>
</dbReference>
<keyword evidence="2 5" id="KW-0812">Transmembrane</keyword>
<dbReference type="AlphaFoldDB" id="A0A8D8T3F5"/>
<comment type="subcellular location">
    <subcellularLocation>
        <location evidence="1">Membrane</location>
        <topology evidence="1">Multi-pass membrane protein</topology>
    </subcellularLocation>
</comment>
<dbReference type="EMBL" id="HBUF01254181">
    <property type="protein sequence ID" value="CAG6681070.1"/>
    <property type="molecule type" value="Transcribed_RNA"/>
</dbReference>
<feature type="transmembrane region" description="Helical" evidence="6">
    <location>
        <begin position="74"/>
        <end position="98"/>
    </location>
</feature>
<dbReference type="EMBL" id="HBUF01092535">
    <property type="protein sequence ID" value="CAG6636043.1"/>
    <property type="molecule type" value="Transcribed_RNA"/>
</dbReference>
<evidence type="ECO:0000256" key="2">
    <source>
        <dbReference type="ARBA" id="ARBA00022692"/>
    </source>
</evidence>
<dbReference type="PROSITE" id="PS51225">
    <property type="entry name" value="MARVEL"/>
    <property type="match status" value="1"/>
</dbReference>
<dbReference type="GO" id="GO:0016020">
    <property type="term" value="C:membrane"/>
    <property type="evidence" value="ECO:0007669"/>
    <property type="project" value="UniProtKB-SubCell"/>
</dbReference>
<feature type="transmembrane region" description="Helical" evidence="6">
    <location>
        <begin position="110"/>
        <end position="132"/>
    </location>
</feature>
<dbReference type="EMBL" id="HBUF01662534">
    <property type="protein sequence ID" value="CAG6788975.1"/>
    <property type="molecule type" value="Transcribed_RNA"/>
</dbReference>
<reference evidence="8" key="1">
    <citation type="submission" date="2021-05" db="EMBL/GenBank/DDBJ databases">
        <authorList>
            <person name="Alioto T."/>
            <person name="Alioto T."/>
            <person name="Gomez Garrido J."/>
        </authorList>
    </citation>
    <scope>NUCLEOTIDE SEQUENCE</scope>
</reference>
<evidence type="ECO:0000259" key="7">
    <source>
        <dbReference type="PROSITE" id="PS51225"/>
    </source>
</evidence>
<name>A0A8D8T3F5_9HEMI</name>
<dbReference type="EMBL" id="HBUF01254183">
    <property type="protein sequence ID" value="CAG6681076.1"/>
    <property type="molecule type" value="Transcribed_RNA"/>
</dbReference>
<evidence type="ECO:0000256" key="6">
    <source>
        <dbReference type="SAM" id="Phobius"/>
    </source>
</evidence>
<evidence type="ECO:0000256" key="1">
    <source>
        <dbReference type="ARBA" id="ARBA00004141"/>
    </source>
</evidence>
<dbReference type="PANTHER" id="PTHR22776:SF49">
    <property type="entry name" value="MARVEL DOMAIN-CONTAINING PROTEIN"/>
    <property type="match status" value="1"/>
</dbReference>
<keyword evidence="4 5" id="KW-0472">Membrane</keyword>
<feature type="transmembrane region" description="Helical" evidence="6">
    <location>
        <begin position="138"/>
        <end position="157"/>
    </location>
</feature>
<organism evidence="8">
    <name type="scientific">Cacopsylla melanoneura</name>
    <dbReference type="NCBI Taxonomy" id="428564"/>
    <lineage>
        <taxon>Eukaryota</taxon>
        <taxon>Metazoa</taxon>
        <taxon>Ecdysozoa</taxon>
        <taxon>Arthropoda</taxon>
        <taxon>Hexapoda</taxon>
        <taxon>Insecta</taxon>
        <taxon>Pterygota</taxon>
        <taxon>Neoptera</taxon>
        <taxon>Paraneoptera</taxon>
        <taxon>Hemiptera</taxon>
        <taxon>Sternorrhyncha</taxon>
        <taxon>Psylloidea</taxon>
        <taxon>Psyllidae</taxon>
        <taxon>Psyllinae</taxon>
        <taxon>Cacopsylla</taxon>
    </lineage>
</organism>